<comment type="caution">
    <text evidence="2">The sequence shown here is derived from an EMBL/GenBank/DDBJ whole genome shotgun (WGS) entry which is preliminary data.</text>
</comment>
<organism evidence="2 3">
    <name type="scientific">Lichenifustis flavocetrariae</name>
    <dbReference type="NCBI Taxonomy" id="2949735"/>
    <lineage>
        <taxon>Bacteria</taxon>
        <taxon>Pseudomonadati</taxon>
        <taxon>Pseudomonadota</taxon>
        <taxon>Alphaproteobacteria</taxon>
        <taxon>Hyphomicrobiales</taxon>
        <taxon>Lichenihabitantaceae</taxon>
        <taxon>Lichenifustis</taxon>
    </lineage>
</organism>
<name>A0AA41YT08_9HYPH</name>
<dbReference type="RefSeq" id="WP_282583128.1">
    <property type="nucleotide sequence ID" value="NZ_JAMOIM010000001.1"/>
</dbReference>
<reference evidence="2" key="1">
    <citation type="submission" date="2022-05" db="EMBL/GenBank/DDBJ databases">
        <authorList>
            <person name="Pankratov T."/>
        </authorList>
    </citation>
    <scope>NUCLEOTIDE SEQUENCE</scope>
    <source>
        <strain evidence="2">BP6-180914</strain>
    </source>
</reference>
<proteinExistence type="predicted"/>
<keyword evidence="3" id="KW-1185">Reference proteome</keyword>
<evidence type="ECO:0000313" key="2">
    <source>
        <dbReference type="EMBL" id="MCW6506780.1"/>
    </source>
</evidence>
<dbReference type="EMBL" id="JAMOIM010000001">
    <property type="protein sequence ID" value="MCW6506780.1"/>
    <property type="molecule type" value="Genomic_DNA"/>
</dbReference>
<dbReference type="Pfam" id="PF07812">
    <property type="entry name" value="TfuA"/>
    <property type="match status" value="1"/>
</dbReference>
<protein>
    <submittedName>
        <fullName evidence="2">TfuA-like protein</fullName>
    </submittedName>
</protein>
<sequence>MTAACVFVGPTLPASEVARHLDAVCLPPVAQGDVIGAVRRYRPQAIGLIDGVFGGAPAVWHKEILWALSEGVAVFGSASMGALRAAELHGFGMRGVGRIFEAYRDGALEDDDDVAVIYGPAEIGYPCLSEPMVNIRETLSQAQSEGILAPSSRLAIERFAKSLHFPERTWSNILNGETRPDRADLSRIQAWVETGRVDLKRRDALAMLTAMRDTSPQGATTSPSFHFERTTFWADLTARIATVDAASDDQNAEAIVDELRLEMPDLFRDLRDESLLRYAIDLVQEPTGAEDRGLNSVEAADDLRASLHLYNQAAFQTWLARNDVTPHAFDDLAARLARQDRFRASAIPVLSRYLLDELRFRGDYERFAARAQRKQAHLAEHLPSEELAPSMRLALRDWFCRHRLGQPGDLDLGTILERSGFADAAHLDRALRLEHLYLTLSTPAIDG</sequence>
<gene>
    <name evidence="2" type="ORF">M8523_01945</name>
</gene>
<feature type="domain" description="TfuA-like core" evidence="1">
    <location>
        <begin position="50"/>
        <end position="169"/>
    </location>
</feature>
<evidence type="ECO:0000259" key="1">
    <source>
        <dbReference type="Pfam" id="PF07812"/>
    </source>
</evidence>
<dbReference type="Proteomes" id="UP001165667">
    <property type="component" value="Unassembled WGS sequence"/>
</dbReference>
<accession>A0AA41YT08</accession>
<evidence type="ECO:0000313" key="3">
    <source>
        <dbReference type="Proteomes" id="UP001165667"/>
    </source>
</evidence>
<dbReference type="AlphaFoldDB" id="A0AA41YT08"/>
<dbReference type="InterPro" id="IPR012924">
    <property type="entry name" value="TfuA_core"/>
</dbReference>